<evidence type="ECO:0000256" key="1">
    <source>
        <dbReference type="SAM" id="MobiDB-lite"/>
    </source>
</evidence>
<evidence type="ECO:0000313" key="3">
    <source>
        <dbReference type="Proteomes" id="UP001066276"/>
    </source>
</evidence>
<evidence type="ECO:0000313" key="2">
    <source>
        <dbReference type="EMBL" id="KAJ1167000.1"/>
    </source>
</evidence>
<protein>
    <submittedName>
        <fullName evidence="2">Uncharacterized protein</fullName>
    </submittedName>
</protein>
<reference evidence="2" key="1">
    <citation type="journal article" date="2022" name="bioRxiv">
        <title>Sequencing and chromosome-scale assembly of the giantPleurodeles waltlgenome.</title>
        <authorList>
            <person name="Brown T."/>
            <person name="Elewa A."/>
            <person name="Iarovenko S."/>
            <person name="Subramanian E."/>
            <person name="Araus A.J."/>
            <person name="Petzold A."/>
            <person name="Susuki M."/>
            <person name="Suzuki K.-i.T."/>
            <person name="Hayashi T."/>
            <person name="Toyoda A."/>
            <person name="Oliveira C."/>
            <person name="Osipova E."/>
            <person name="Leigh N.D."/>
            <person name="Simon A."/>
            <person name="Yun M.H."/>
        </authorList>
    </citation>
    <scope>NUCLEOTIDE SEQUENCE</scope>
    <source>
        <strain evidence="2">20211129_DDA</strain>
        <tissue evidence="2">Liver</tissue>
    </source>
</reference>
<proteinExistence type="predicted"/>
<feature type="region of interest" description="Disordered" evidence="1">
    <location>
        <begin position="397"/>
        <end position="417"/>
    </location>
</feature>
<feature type="region of interest" description="Disordered" evidence="1">
    <location>
        <begin position="90"/>
        <end position="122"/>
    </location>
</feature>
<dbReference type="Proteomes" id="UP001066276">
    <property type="component" value="Chromosome 4_2"/>
</dbReference>
<comment type="caution">
    <text evidence="2">The sequence shown here is derived from an EMBL/GenBank/DDBJ whole genome shotgun (WGS) entry which is preliminary data.</text>
</comment>
<keyword evidence="3" id="KW-1185">Reference proteome</keyword>
<dbReference type="EMBL" id="JANPWB010000008">
    <property type="protein sequence ID" value="KAJ1167000.1"/>
    <property type="molecule type" value="Genomic_DNA"/>
</dbReference>
<feature type="compositionally biased region" description="Low complexity" evidence="1">
    <location>
        <begin position="397"/>
        <end position="411"/>
    </location>
</feature>
<name>A0AAV7SSD4_PLEWA</name>
<sequence>MGLSSKPGFPQSKLTSQSLGWALPSSSLLYPGEPWRRLCQGRPWGGSPYPGLCPLAPNARAPGEPLRPRGSAIWWRQQLGWEPLSWAMSSGPPCGKAPGSRSQEASPAWQCSETPSWAPTKPCDGHSLPPACRTLRGPGQRVQQARGGFPCQFWVQGPWLGPHRAQGWVLPSSSLAYPEGPGPGSLPGLVEASPSGSSSGAPAGPQAKALAGPGVGAPILVFVLWPEGRAPGEPLRPHGSAIWWHQQLGSSGCAPCVPTARPDGQAAPHLLMSAHSLPQAQPGLHEVGCVLADGPHRPSVCTRKGVAFFWITRDGVLRTPLRSSGSGTRHRKGLGWPVMGAQVCDHLAALSDGSLLQAWLPTEQTDVPEPGDGTPFLQPAVPWRALAYTVPRVASSAGLGSGAPAGPRAPGQGCGTPQGGNPLPLICWVANSMGQGPAGPGRALLVGKEASGPRVGGQFEPPRSSMPDAQLGLREPRLQSPLQGRVQSPYVKAQCNQMTVL</sequence>
<organism evidence="2 3">
    <name type="scientific">Pleurodeles waltl</name>
    <name type="common">Iberian ribbed newt</name>
    <dbReference type="NCBI Taxonomy" id="8319"/>
    <lineage>
        <taxon>Eukaryota</taxon>
        <taxon>Metazoa</taxon>
        <taxon>Chordata</taxon>
        <taxon>Craniata</taxon>
        <taxon>Vertebrata</taxon>
        <taxon>Euteleostomi</taxon>
        <taxon>Amphibia</taxon>
        <taxon>Batrachia</taxon>
        <taxon>Caudata</taxon>
        <taxon>Salamandroidea</taxon>
        <taxon>Salamandridae</taxon>
        <taxon>Pleurodelinae</taxon>
        <taxon>Pleurodeles</taxon>
    </lineage>
</organism>
<feature type="compositionally biased region" description="Low complexity" evidence="1">
    <location>
        <begin position="186"/>
        <end position="205"/>
    </location>
</feature>
<gene>
    <name evidence="2" type="ORF">NDU88_007393</name>
</gene>
<dbReference type="AlphaFoldDB" id="A0AAV7SSD4"/>
<accession>A0AAV7SSD4</accession>
<feature type="compositionally biased region" description="Polar residues" evidence="1">
    <location>
        <begin position="100"/>
        <end position="117"/>
    </location>
</feature>
<feature type="region of interest" description="Disordered" evidence="1">
    <location>
        <begin position="180"/>
        <end position="209"/>
    </location>
</feature>